<evidence type="ECO:0000313" key="5">
    <source>
        <dbReference type="Proteomes" id="UP000199103"/>
    </source>
</evidence>
<dbReference type="InterPro" id="IPR016181">
    <property type="entry name" value="Acyl_CoA_acyltransferase"/>
</dbReference>
<dbReference type="RefSeq" id="WP_197679837.1">
    <property type="nucleotide sequence ID" value="NZ_LT629772.1"/>
</dbReference>
<dbReference type="InterPro" id="IPR000182">
    <property type="entry name" value="GNAT_dom"/>
</dbReference>
<protein>
    <submittedName>
        <fullName evidence="4">Acetyltransferase (GNAT) domain-containing protein</fullName>
    </submittedName>
</protein>
<dbReference type="AlphaFoldDB" id="A0A1H1YX11"/>
<dbReference type="SUPFAM" id="SSF55729">
    <property type="entry name" value="Acyl-CoA N-acyltransferases (Nat)"/>
    <property type="match status" value="1"/>
</dbReference>
<sequence length="324" mass="35491">MSDDHESSGIELLLIGGRSGVGKSTVGAEISAQLEQAAVRHAYIEGDVMDWCYPKRQDLFEKNLSDLTRNYLSFGYRRFVYTNTASVKVADEIAGLMPAPARTIGALLTCEDDTAAARLRSREVGSELDVHLRRTGIVAREFKALRLPDWAIEVSTDGRGGRRHRTPGDHLGRLVARRGMTSSATIEGMGFEVIPHRLRAIEPAAIRRLYEAEGWWPERSESAIGRVLANGPAVGGWDGDQLVGFARAVSDGEFRAYVEDVVVAPSHRGAGVGAALMDGLQAELAGIDVVSLFCHGELPAFYERFGYRFTRQRVGHRPDDQQGP</sequence>
<dbReference type="InterPro" id="IPR045039">
    <property type="entry name" value="NSI-like"/>
</dbReference>
<evidence type="ECO:0000256" key="1">
    <source>
        <dbReference type="ARBA" id="ARBA00022679"/>
    </source>
</evidence>
<reference evidence="4 5" key="1">
    <citation type="submission" date="2016-10" db="EMBL/GenBank/DDBJ databases">
        <authorList>
            <person name="de Groot N.N."/>
        </authorList>
    </citation>
    <scope>NUCLEOTIDE SEQUENCE [LARGE SCALE GENOMIC DNA]</scope>
    <source>
        <strain evidence="4 5">DSM 21800</strain>
    </source>
</reference>
<proteinExistence type="predicted"/>
<evidence type="ECO:0000256" key="2">
    <source>
        <dbReference type="ARBA" id="ARBA00023315"/>
    </source>
</evidence>
<dbReference type="InterPro" id="IPR027417">
    <property type="entry name" value="P-loop_NTPase"/>
</dbReference>
<gene>
    <name evidence="4" type="ORF">SAMN04489812_4833</name>
</gene>
<evidence type="ECO:0000259" key="3">
    <source>
        <dbReference type="PROSITE" id="PS51186"/>
    </source>
</evidence>
<accession>A0A1H1YX11</accession>
<dbReference type="PANTHER" id="PTHR43626:SF4">
    <property type="entry name" value="GCN5-RELATED N-ACETYLTRANSFERASE 2, CHLOROPLASTIC"/>
    <property type="match status" value="1"/>
</dbReference>
<feature type="domain" description="N-acetyltransferase" evidence="3">
    <location>
        <begin position="196"/>
        <end position="324"/>
    </location>
</feature>
<dbReference type="PANTHER" id="PTHR43626">
    <property type="entry name" value="ACYL-COA N-ACYLTRANSFERASE"/>
    <property type="match status" value="1"/>
</dbReference>
<evidence type="ECO:0000313" key="4">
    <source>
        <dbReference type="EMBL" id="SDT25933.1"/>
    </source>
</evidence>
<dbReference type="GO" id="GO:0005737">
    <property type="term" value="C:cytoplasm"/>
    <property type="evidence" value="ECO:0007669"/>
    <property type="project" value="TreeGrafter"/>
</dbReference>
<dbReference type="CDD" id="cd04301">
    <property type="entry name" value="NAT_SF"/>
    <property type="match status" value="1"/>
</dbReference>
<dbReference type="Gene3D" id="3.40.50.300">
    <property type="entry name" value="P-loop containing nucleotide triphosphate hydrolases"/>
    <property type="match status" value="1"/>
</dbReference>
<dbReference type="Pfam" id="PF13508">
    <property type="entry name" value="Acetyltransf_7"/>
    <property type="match status" value="1"/>
</dbReference>
<organism evidence="4 5">
    <name type="scientific">Microlunatus soli</name>
    <dbReference type="NCBI Taxonomy" id="630515"/>
    <lineage>
        <taxon>Bacteria</taxon>
        <taxon>Bacillati</taxon>
        <taxon>Actinomycetota</taxon>
        <taxon>Actinomycetes</taxon>
        <taxon>Propionibacteriales</taxon>
        <taxon>Propionibacteriaceae</taxon>
        <taxon>Microlunatus</taxon>
    </lineage>
</organism>
<keyword evidence="5" id="KW-1185">Reference proteome</keyword>
<dbReference type="PROSITE" id="PS51186">
    <property type="entry name" value="GNAT"/>
    <property type="match status" value="1"/>
</dbReference>
<keyword evidence="1 4" id="KW-0808">Transferase</keyword>
<dbReference type="GO" id="GO:0008080">
    <property type="term" value="F:N-acetyltransferase activity"/>
    <property type="evidence" value="ECO:0007669"/>
    <property type="project" value="InterPro"/>
</dbReference>
<name>A0A1H1YX11_9ACTN</name>
<dbReference type="Gene3D" id="3.40.630.30">
    <property type="match status" value="1"/>
</dbReference>
<dbReference type="SUPFAM" id="SSF52540">
    <property type="entry name" value="P-loop containing nucleoside triphosphate hydrolases"/>
    <property type="match status" value="1"/>
</dbReference>
<keyword evidence="2" id="KW-0012">Acyltransferase</keyword>
<dbReference type="Proteomes" id="UP000199103">
    <property type="component" value="Chromosome I"/>
</dbReference>
<dbReference type="EMBL" id="LT629772">
    <property type="protein sequence ID" value="SDT25933.1"/>
    <property type="molecule type" value="Genomic_DNA"/>
</dbReference>